<dbReference type="PATRIC" id="fig|1429439.4.peg.2437"/>
<dbReference type="EMBL" id="AZHX01000572">
    <property type="protein sequence ID" value="ETX06913.1"/>
    <property type="molecule type" value="Genomic_DNA"/>
</dbReference>
<evidence type="ECO:0000259" key="1">
    <source>
        <dbReference type="PROSITE" id="PS51186"/>
    </source>
</evidence>
<gene>
    <name evidence="2" type="ORF">ETSY2_14285</name>
</gene>
<dbReference type="GO" id="GO:0016747">
    <property type="term" value="F:acyltransferase activity, transferring groups other than amino-acyl groups"/>
    <property type="evidence" value="ECO:0007669"/>
    <property type="project" value="InterPro"/>
</dbReference>
<proteinExistence type="predicted"/>
<dbReference type="HOGENOM" id="CLU_081840_2_0_7"/>
<protein>
    <recommendedName>
        <fullName evidence="1">N-acetyltransferase domain-containing protein</fullName>
    </recommendedName>
</protein>
<accession>W4M9N3</accession>
<reference evidence="2 3" key="1">
    <citation type="journal article" date="2014" name="Nature">
        <title>An environmental bacterial taxon with a large and distinct metabolic repertoire.</title>
        <authorList>
            <person name="Wilson M.C."/>
            <person name="Mori T."/>
            <person name="Ruckert C."/>
            <person name="Uria A.R."/>
            <person name="Helf M.J."/>
            <person name="Takada K."/>
            <person name="Gernert C."/>
            <person name="Steffens U.A."/>
            <person name="Heycke N."/>
            <person name="Schmitt S."/>
            <person name="Rinke C."/>
            <person name="Helfrich E.J."/>
            <person name="Brachmann A.O."/>
            <person name="Gurgui C."/>
            <person name="Wakimoto T."/>
            <person name="Kracht M."/>
            <person name="Crusemann M."/>
            <person name="Hentschel U."/>
            <person name="Abe I."/>
            <person name="Matsunaga S."/>
            <person name="Kalinowski J."/>
            <person name="Takeyama H."/>
            <person name="Piel J."/>
        </authorList>
    </citation>
    <scope>NUCLEOTIDE SEQUENCE [LARGE SCALE GENOMIC DNA]</scope>
    <source>
        <strain evidence="3">TSY2</strain>
    </source>
</reference>
<dbReference type="Gene3D" id="3.40.630.30">
    <property type="match status" value="1"/>
</dbReference>
<organism evidence="2 3">
    <name type="scientific">Candidatus Entotheonella gemina</name>
    <dbReference type="NCBI Taxonomy" id="1429439"/>
    <lineage>
        <taxon>Bacteria</taxon>
        <taxon>Pseudomonadati</taxon>
        <taxon>Nitrospinota/Tectimicrobiota group</taxon>
        <taxon>Candidatus Tectimicrobiota</taxon>
        <taxon>Candidatus Entotheonellia</taxon>
        <taxon>Candidatus Entotheonellales</taxon>
        <taxon>Candidatus Entotheonellaceae</taxon>
        <taxon>Candidatus Entotheonella</taxon>
    </lineage>
</organism>
<dbReference type="Pfam" id="PF13527">
    <property type="entry name" value="Acetyltransf_9"/>
    <property type="match status" value="1"/>
</dbReference>
<dbReference type="PROSITE" id="PS51186">
    <property type="entry name" value="GNAT"/>
    <property type="match status" value="1"/>
</dbReference>
<sequence length="106" mass="11165">MLKIRPEALTDIPAIHHVHSLAFGRVNEADLVDALRRVGTLTISLVAVQAQRVVGHIAFSPVTIVSDTAAVEAIGLASMAVLPDYQRQGIGSQLVQAGLATCGKTR</sequence>
<feature type="domain" description="N-acetyltransferase" evidence="1">
    <location>
        <begin position="2"/>
        <end position="106"/>
    </location>
</feature>
<evidence type="ECO:0000313" key="3">
    <source>
        <dbReference type="Proteomes" id="UP000019140"/>
    </source>
</evidence>
<dbReference type="Proteomes" id="UP000019140">
    <property type="component" value="Unassembled WGS sequence"/>
</dbReference>
<dbReference type="InterPro" id="IPR016181">
    <property type="entry name" value="Acyl_CoA_acyltransferase"/>
</dbReference>
<keyword evidence="3" id="KW-1185">Reference proteome</keyword>
<dbReference type="SUPFAM" id="SSF55729">
    <property type="entry name" value="Acyl-CoA N-acyltransferases (Nat)"/>
    <property type="match status" value="1"/>
</dbReference>
<dbReference type="InterPro" id="IPR000182">
    <property type="entry name" value="GNAT_dom"/>
</dbReference>
<dbReference type="CDD" id="cd04301">
    <property type="entry name" value="NAT_SF"/>
    <property type="match status" value="1"/>
</dbReference>
<evidence type="ECO:0000313" key="2">
    <source>
        <dbReference type="EMBL" id="ETX06913.1"/>
    </source>
</evidence>
<comment type="caution">
    <text evidence="2">The sequence shown here is derived from an EMBL/GenBank/DDBJ whole genome shotgun (WGS) entry which is preliminary data.</text>
</comment>
<name>W4M9N3_9BACT</name>
<dbReference type="AlphaFoldDB" id="W4M9N3"/>